<sequence>MNEETVSLNKAIKSTRFTVIPVKENFEYSSKSLNVDGECRKNLLYDCYYNNDLSSEEAFDPYSIFMSMYYPLDNGTKQTKLEKFKAYWENDSFYAIWRRKFIKEHSCDEHDMWKEQFKKKWTEIGIG</sequence>
<gene>
    <name evidence="1" type="ORF">EVEC_LOCUS8169</name>
</gene>
<dbReference type="WBParaSite" id="EVEC_0000868701-mRNA-1">
    <property type="protein sequence ID" value="EVEC_0000868701-mRNA-1"/>
    <property type="gene ID" value="EVEC_0000868701"/>
</dbReference>
<evidence type="ECO:0000313" key="2">
    <source>
        <dbReference type="Proteomes" id="UP000274131"/>
    </source>
</evidence>
<reference evidence="1 2" key="2">
    <citation type="submission" date="2018-10" db="EMBL/GenBank/DDBJ databases">
        <authorList>
            <consortium name="Pathogen Informatics"/>
        </authorList>
    </citation>
    <scope>NUCLEOTIDE SEQUENCE [LARGE SCALE GENOMIC DNA]</scope>
</reference>
<name>A0A0N4VDK0_ENTVE</name>
<dbReference type="OrthoDB" id="297496at2759"/>
<dbReference type="STRING" id="51028.A0A0N4VDK0"/>
<organism evidence="3">
    <name type="scientific">Enterobius vermicularis</name>
    <name type="common">Human pinworm</name>
    <dbReference type="NCBI Taxonomy" id="51028"/>
    <lineage>
        <taxon>Eukaryota</taxon>
        <taxon>Metazoa</taxon>
        <taxon>Ecdysozoa</taxon>
        <taxon>Nematoda</taxon>
        <taxon>Chromadorea</taxon>
        <taxon>Rhabditida</taxon>
        <taxon>Spirurina</taxon>
        <taxon>Oxyuridomorpha</taxon>
        <taxon>Oxyuroidea</taxon>
        <taxon>Oxyuridae</taxon>
        <taxon>Enterobius</taxon>
    </lineage>
</organism>
<evidence type="ECO:0000313" key="3">
    <source>
        <dbReference type="WBParaSite" id="EVEC_0000868701-mRNA-1"/>
    </source>
</evidence>
<keyword evidence="2" id="KW-1185">Reference proteome</keyword>
<proteinExistence type="predicted"/>
<dbReference type="EMBL" id="UXUI01009296">
    <property type="protein sequence ID" value="VDD93418.1"/>
    <property type="molecule type" value="Genomic_DNA"/>
</dbReference>
<accession>A0A0N4VDK0</accession>
<dbReference type="AlphaFoldDB" id="A0A0N4VDK0"/>
<reference evidence="3" key="1">
    <citation type="submission" date="2017-02" db="UniProtKB">
        <authorList>
            <consortium name="WormBaseParasite"/>
        </authorList>
    </citation>
    <scope>IDENTIFICATION</scope>
</reference>
<protein>
    <submittedName>
        <fullName evidence="3">Plasmodium vivax Vir protein</fullName>
    </submittedName>
</protein>
<evidence type="ECO:0000313" key="1">
    <source>
        <dbReference type="EMBL" id="VDD93418.1"/>
    </source>
</evidence>
<dbReference type="Proteomes" id="UP000274131">
    <property type="component" value="Unassembled WGS sequence"/>
</dbReference>